<dbReference type="PANTHER" id="PTHR30136">
    <property type="entry name" value="HELIX-TURN-HELIX TRANSCRIPTIONAL REGULATOR, ICLR FAMILY"/>
    <property type="match status" value="1"/>
</dbReference>
<proteinExistence type="predicted"/>
<reference evidence="6 7" key="1">
    <citation type="submission" date="2017-04" db="EMBL/GenBank/DDBJ databases">
        <title>Comparative genome analysis of Subtercola boreus.</title>
        <authorList>
            <person name="Cho Y.-J."/>
            <person name="Cho A."/>
            <person name="Kim O.-S."/>
            <person name="Lee J.-I."/>
        </authorList>
    </citation>
    <scope>NUCLEOTIDE SEQUENCE [LARGE SCALE GENOMIC DNA]</scope>
    <source>
        <strain evidence="6 7">K300</strain>
    </source>
</reference>
<name>A0A3E0VER1_9MICO</name>
<accession>A0A3E0VER1</accession>
<keyword evidence="3" id="KW-0804">Transcription</keyword>
<evidence type="ECO:0000259" key="5">
    <source>
        <dbReference type="PROSITE" id="PS51078"/>
    </source>
</evidence>
<dbReference type="InterPro" id="IPR029016">
    <property type="entry name" value="GAF-like_dom_sf"/>
</dbReference>
<dbReference type="Proteomes" id="UP000256486">
    <property type="component" value="Unassembled WGS sequence"/>
</dbReference>
<dbReference type="InterPro" id="IPR014757">
    <property type="entry name" value="Tscrpt_reg_IclR_C"/>
</dbReference>
<evidence type="ECO:0000313" key="7">
    <source>
        <dbReference type="Proteomes" id="UP000256486"/>
    </source>
</evidence>
<dbReference type="GO" id="GO:0003677">
    <property type="term" value="F:DNA binding"/>
    <property type="evidence" value="ECO:0007669"/>
    <property type="project" value="UniProtKB-KW"/>
</dbReference>
<keyword evidence="1" id="KW-0805">Transcription regulation</keyword>
<feature type="domain" description="IclR-ED" evidence="5">
    <location>
        <begin position="77"/>
        <end position="239"/>
    </location>
</feature>
<dbReference type="PROSITE" id="PS51077">
    <property type="entry name" value="HTH_ICLR"/>
    <property type="match status" value="1"/>
</dbReference>
<evidence type="ECO:0008006" key="8">
    <source>
        <dbReference type="Google" id="ProtNLM"/>
    </source>
</evidence>
<dbReference type="Pfam" id="PF09339">
    <property type="entry name" value="HTH_IclR"/>
    <property type="match status" value="1"/>
</dbReference>
<keyword evidence="2" id="KW-0238">DNA-binding</keyword>
<dbReference type="Gene3D" id="1.10.10.10">
    <property type="entry name" value="Winged helix-like DNA-binding domain superfamily/Winged helix DNA-binding domain"/>
    <property type="match status" value="1"/>
</dbReference>
<dbReference type="InterPro" id="IPR050707">
    <property type="entry name" value="HTH_MetabolicPath_Reg"/>
</dbReference>
<dbReference type="InterPro" id="IPR036390">
    <property type="entry name" value="WH_DNA-bd_sf"/>
</dbReference>
<dbReference type="Gene3D" id="3.30.450.40">
    <property type="match status" value="2"/>
</dbReference>
<feature type="domain" description="HTH iclR-type" evidence="4">
    <location>
        <begin position="14"/>
        <end position="76"/>
    </location>
</feature>
<evidence type="ECO:0000256" key="2">
    <source>
        <dbReference type="ARBA" id="ARBA00023125"/>
    </source>
</evidence>
<dbReference type="RefSeq" id="WP_116413811.1">
    <property type="nucleotide sequence ID" value="NZ_NBWZ01000001.1"/>
</dbReference>
<dbReference type="AlphaFoldDB" id="A0A3E0VER1"/>
<dbReference type="OrthoDB" id="8479143at2"/>
<evidence type="ECO:0000256" key="1">
    <source>
        <dbReference type="ARBA" id="ARBA00023015"/>
    </source>
</evidence>
<dbReference type="EMBL" id="NBWZ01000001">
    <property type="protein sequence ID" value="RFA08402.1"/>
    <property type="molecule type" value="Genomic_DNA"/>
</dbReference>
<dbReference type="Pfam" id="PF01614">
    <property type="entry name" value="IclR_C"/>
    <property type="match status" value="1"/>
</dbReference>
<protein>
    <recommendedName>
        <fullName evidence="8">IclR family transcriptional regulator</fullName>
    </recommendedName>
</protein>
<evidence type="ECO:0000259" key="4">
    <source>
        <dbReference type="PROSITE" id="PS51077"/>
    </source>
</evidence>
<dbReference type="SUPFAM" id="SSF55781">
    <property type="entry name" value="GAF domain-like"/>
    <property type="match status" value="1"/>
</dbReference>
<dbReference type="SMART" id="SM00346">
    <property type="entry name" value="HTH_ICLR"/>
    <property type="match status" value="1"/>
</dbReference>
<dbReference type="SUPFAM" id="SSF46785">
    <property type="entry name" value="Winged helix' DNA-binding domain"/>
    <property type="match status" value="1"/>
</dbReference>
<comment type="caution">
    <text evidence="6">The sequence shown here is derived from an EMBL/GenBank/DDBJ whole genome shotgun (WGS) entry which is preliminary data.</text>
</comment>
<dbReference type="PROSITE" id="PS51078">
    <property type="entry name" value="ICLR_ED"/>
    <property type="match status" value="1"/>
</dbReference>
<organism evidence="6 7">
    <name type="scientific">Subtercola boreus</name>
    <dbReference type="NCBI Taxonomy" id="120213"/>
    <lineage>
        <taxon>Bacteria</taxon>
        <taxon>Bacillati</taxon>
        <taxon>Actinomycetota</taxon>
        <taxon>Actinomycetes</taxon>
        <taxon>Micrococcales</taxon>
        <taxon>Microbacteriaceae</taxon>
        <taxon>Subtercola</taxon>
    </lineage>
</organism>
<dbReference type="PANTHER" id="PTHR30136:SF7">
    <property type="entry name" value="HTH-TYPE TRANSCRIPTIONAL REGULATOR KDGR-RELATED"/>
    <property type="match status" value="1"/>
</dbReference>
<dbReference type="GO" id="GO:0045892">
    <property type="term" value="P:negative regulation of DNA-templated transcription"/>
    <property type="evidence" value="ECO:0007669"/>
    <property type="project" value="TreeGrafter"/>
</dbReference>
<dbReference type="InterPro" id="IPR036388">
    <property type="entry name" value="WH-like_DNA-bd_sf"/>
</dbReference>
<evidence type="ECO:0000313" key="6">
    <source>
        <dbReference type="EMBL" id="RFA08402.1"/>
    </source>
</evidence>
<dbReference type="InterPro" id="IPR005471">
    <property type="entry name" value="Tscrpt_reg_IclR_N"/>
</dbReference>
<sequence>MTGSPSTAGPDYAVPALDKALDVLELLASSDTGLSQAQIAAAIGRSATQIFRVLTLLERRGYLYRDAGTGVYLLSTMLFELAHRQEPLRSLIAAAQPPMRRLAEETRSSCNLSVLDAGRMRVVTQVVSPGDFGFQVRVGALFPVETTASGRVQLAFSGEGSAAAGHADLAEIRANGYLEHPDALQPGVTDIVFPVLSRERALAVLTVPYVATSFSERTSDFVRSRAAVAARQIGVDLLGGGS</sequence>
<dbReference type="GO" id="GO:0003700">
    <property type="term" value="F:DNA-binding transcription factor activity"/>
    <property type="evidence" value="ECO:0007669"/>
    <property type="project" value="TreeGrafter"/>
</dbReference>
<evidence type="ECO:0000256" key="3">
    <source>
        <dbReference type="ARBA" id="ARBA00023163"/>
    </source>
</evidence>
<keyword evidence="7" id="KW-1185">Reference proteome</keyword>
<gene>
    <name evidence="6" type="ORF">B7R54_03570</name>
</gene>